<reference evidence="6 7" key="1">
    <citation type="submission" date="2017-08" db="EMBL/GenBank/DDBJ databases">
        <title>Substantial Increase in Enzyme Production by Combined Drug-Resistance Mutations in Paenibacillus agaridevorans.</title>
        <authorList>
            <person name="Tanaka Y."/>
            <person name="Funane K."/>
            <person name="Hosaka T."/>
            <person name="Shiwa Y."/>
            <person name="Fujita N."/>
            <person name="Miyazaki T."/>
            <person name="Yoshikawa H."/>
            <person name="Murakami K."/>
            <person name="Kasahara K."/>
            <person name="Inaoka T."/>
            <person name="Hiraga Y."/>
            <person name="Ochi K."/>
        </authorList>
    </citation>
    <scope>NUCLEOTIDE SEQUENCE [LARGE SCALE GENOMIC DNA]</scope>
    <source>
        <strain evidence="6 7">T-3040</strain>
    </source>
</reference>
<keyword evidence="7" id="KW-1185">Reference proteome</keyword>
<evidence type="ECO:0000313" key="6">
    <source>
        <dbReference type="EMBL" id="GBG07386.1"/>
    </source>
</evidence>
<feature type="domain" description="SLH" evidence="5">
    <location>
        <begin position="1781"/>
        <end position="1844"/>
    </location>
</feature>
<comment type="caution">
    <text evidence="6">The sequence shown here is derived from an EMBL/GenBank/DDBJ whole genome shotgun (WGS) entry which is preliminary data.</text>
</comment>
<protein>
    <submittedName>
        <fullName evidence="6">Putative glucose sorbosone dehydrogenase</fullName>
    </submittedName>
</protein>
<keyword evidence="1" id="KW-0378">Hydrolase</keyword>
<dbReference type="Proteomes" id="UP000245202">
    <property type="component" value="Unassembled WGS sequence"/>
</dbReference>
<organism evidence="6 7">
    <name type="scientific">Paenibacillus agaridevorans</name>
    <dbReference type="NCBI Taxonomy" id="171404"/>
    <lineage>
        <taxon>Bacteria</taxon>
        <taxon>Bacillati</taxon>
        <taxon>Bacillota</taxon>
        <taxon>Bacilli</taxon>
        <taxon>Bacillales</taxon>
        <taxon>Paenibacillaceae</taxon>
        <taxon>Paenibacillus</taxon>
    </lineage>
</organism>
<dbReference type="Pfam" id="PF13290">
    <property type="entry name" value="CHB_HEX_C_1"/>
    <property type="match status" value="1"/>
</dbReference>
<dbReference type="InterPro" id="IPR011042">
    <property type="entry name" value="6-blade_b-propeller_TolB-like"/>
</dbReference>
<dbReference type="Gene3D" id="3.20.20.70">
    <property type="entry name" value="Aldolase class I"/>
    <property type="match status" value="1"/>
</dbReference>
<dbReference type="Gene3D" id="2.60.120.260">
    <property type="entry name" value="Galactose-binding domain-like"/>
    <property type="match status" value="1"/>
</dbReference>
<name>A0A2R5EL54_9BACL</name>
<dbReference type="Pfam" id="PF17801">
    <property type="entry name" value="Melibiase_C"/>
    <property type="match status" value="1"/>
</dbReference>
<dbReference type="SUPFAM" id="SSF49785">
    <property type="entry name" value="Galactose-binding domain-like"/>
    <property type="match status" value="1"/>
</dbReference>
<dbReference type="PROSITE" id="PS51175">
    <property type="entry name" value="CBM6"/>
    <property type="match status" value="1"/>
</dbReference>
<proteinExistence type="predicted"/>
<dbReference type="InterPro" id="IPR059177">
    <property type="entry name" value="GH29D-like_dom"/>
</dbReference>
<dbReference type="PANTHER" id="PTHR19328:SF13">
    <property type="entry name" value="HIPL1 PROTEIN"/>
    <property type="match status" value="1"/>
</dbReference>
<dbReference type="InterPro" id="IPR008979">
    <property type="entry name" value="Galactose-bd-like_sf"/>
</dbReference>
<dbReference type="EMBL" id="BDQX01000093">
    <property type="protein sequence ID" value="GBG07386.1"/>
    <property type="molecule type" value="Genomic_DNA"/>
</dbReference>
<dbReference type="Gene3D" id="2.60.40.1180">
    <property type="entry name" value="Golgi alpha-mannosidase II"/>
    <property type="match status" value="1"/>
</dbReference>
<dbReference type="InterPro" id="IPR041233">
    <property type="entry name" value="Melibiase_C"/>
</dbReference>
<dbReference type="RefSeq" id="WP_108992453.1">
    <property type="nucleotide sequence ID" value="NZ_BDQX01000093.1"/>
</dbReference>
<dbReference type="GO" id="GO:0016798">
    <property type="term" value="F:hydrolase activity, acting on glycosyl bonds"/>
    <property type="evidence" value="ECO:0007669"/>
    <property type="project" value="UniProtKB-KW"/>
</dbReference>
<keyword evidence="2" id="KW-0326">Glycosidase</keyword>
<evidence type="ECO:0000259" key="5">
    <source>
        <dbReference type="PROSITE" id="PS51272"/>
    </source>
</evidence>
<feature type="region of interest" description="Disordered" evidence="3">
    <location>
        <begin position="1491"/>
        <end position="1535"/>
    </location>
</feature>
<evidence type="ECO:0000259" key="4">
    <source>
        <dbReference type="PROSITE" id="PS51175"/>
    </source>
</evidence>
<dbReference type="InterPro" id="IPR012938">
    <property type="entry name" value="Glc/Sorbosone_DH"/>
</dbReference>
<dbReference type="Pfam" id="PF00395">
    <property type="entry name" value="SLH"/>
    <property type="match status" value="3"/>
</dbReference>
<dbReference type="Pfam" id="PF07995">
    <property type="entry name" value="GSDH"/>
    <property type="match status" value="1"/>
</dbReference>
<dbReference type="InterPro" id="IPR011041">
    <property type="entry name" value="Quinoprot_gluc/sorb_DH_b-prop"/>
</dbReference>
<accession>A0A2R5EL54</accession>
<feature type="domain" description="SLH" evidence="5">
    <location>
        <begin position="1847"/>
        <end position="1907"/>
    </location>
</feature>
<feature type="domain" description="CBM6" evidence="4">
    <location>
        <begin position="642"/>
        <end position="777"/>
    </location>
</feature>
<dbReference type="PROSITE" id="PS51272">
    <property type="entry name" value="SLH"/>
    <property type="match status" value="3"/>
</dbReference>
<evidence type="ECO:0000313" key="7">
    <source>
        <dbReference type="Proteomes" id="UP000245202"/>
    </source>
</evidence>
<gene>
    <name evidence="6" type="ORF">PAT3040_01936</name>
</gene>
<dbReference type="InterPro" id="IPR005084">
    <property type="entry name" value="CBM6"/>
</dbReference>
<dbReference type="InterPro" id="IPR001119">
    <property type="entry name" value="SLH_dom"/>
</dbReference>
<feature type="domain" description="SLH" evidence="5">
    <location>
        <begin position="1722"/>
        <end position="1780"/>
    </location>
</feature>
<dbReference type="InterPro" id="IPR017853">
    <property type="entry name" value="GH"/>
</dbReference>
<dbReference type="InterPro" id="IPR013780">
    <property type="entry name" value="Glyco_hydro_b"/>
</dbReference>
<evidence type="ECO:0000256" key="2">
    <source>
        <dbReference type="ARBA" id="ARBA00023295"/>
    </source>
</evidence>
<dbReference type="Gene3D" id="2.120.10.30">
    <property type="entry name" value="TolB, C-terminal domain"/>
    <property type="match status" value="1"/>
</dbReference>
<sequence>MNRKVLLAKCKSAWIAILIFALVFGGVFTGPFAGIEKAEASNSKYNNEKVSGILGWHATPYGGSFTEAHMLANSDWIAANFLQYGYEYICVDGWVGDSTAHNENGYITKYKNNWVNDWKYWADYLHAKGLKLGIYYNPSWLHQDLVKDDTLKVVGTNIPLRSLIIDNPTYMHQTRYMVNPDAEGSKEYVQGMIKYYINQGVDLLKIDFLRYYENVYGHAAVKKLYDWMFEAAGDDLILYYANTNNVNHAADEVATANLLRASEDWRTDAAQPGVWFHTSNRNKGQTRTNTWPPAYNLFDGFISFADLSGEGKVAIDGDFSVLSSGGNASTDAEKKTRISLIAMAGSSINIGDRYNEMGRNGFYYTNWEILDLNKRGFYAKPLSQDNKNPLSQIWKGQLPDQTWVVALFNREDTPQTRSIDFSADLGLTGQYLVSDMWSHETLGTMSSYSESIAPHSTRMLKISKLTMEPYGAYFSGSQQVELKALHPQAEIRYTTDGSEPSADSTLYTAPFTVSQTTTVRAKIVNGDGQGYDASAMFIQTSADPIDDIAALLTVITAPSPDDTQIIMPEVTGGYSIGIFSSSDESVINRDGGITQPATDKTVNLVLQVRRTADGAAKNTAAIPVKVPGASSGPGGPDPREGIVYPGSTAQFTVIPGGPGTSRAAGGNSITNQYLQFASAPKVNDWIEFTLNVPEAGEYKVEFSYKTNNNRGITQLYVDGIQQGPPVDEYKATQEFLVADLGNVTFTEAGNHTFRFVVTGKTAASSNYNLTFDYIKLIKLVADEDSDPETIANGITSIPAPAKGATQLTLPSVPHGYTISIQQTLNPAVITANGVIIPPDAETTVNLVLEVTRNSDGLSATTDEIPVVVPAKPIGSSNTNIKLKGSHPFVLSVNTSNSTISVLGGATAADIAGQLESTDNSVQSYAVMSTSGSRDSKTPVVKKTGAHLASGDKVIVTAEDGLATKSYTVTVAIPRKTEMPYQVNVVAESLHIPWAFDMAPDRTLYFTERNGKVRLMRNDVVASQPVIDLSANLFLKGESGLLGLVLDPDFATNRYMYVYQSYIKAGTNAANRVLRLKLSADGNTATVDRTLLDDIPATATNGNGNHSGGRIKIGPDGHLYVTTGETYVSSKAQDLKDLGGKILRMALDGSVPADNPFIENSSVNPYVYSYGHRNPQGLAWQSGTNVLYSTEHGDAGHEEVNIIVPGGNYGWPIVEGDMEIEVNGVTLRAPLLHTGTDRLAPSGIAFIKKGPWAGKLFVTNLRGSQLILLSFEDGRIIEEAFFNSDYGRIRDVFEDMDGNIYISSSNHSDPNKDRIVKLTPKSAGQSSDTDIQLKASGHPNLTDVDGASLTIHAIFGTTVAELLAQIESSDGSVQTYAVTDSSDAAKENGALVTGDKLVVTAEDGTTKAIYVVSVAEHVPTAADIAATVTALAAPAKDAAALVLPMMPSGYTVAIKTSSRTDIIALDGKITPPSADTTVTIVLEVTRTSDNSKASTASLTVAVPAKSVPQPPDDSGPPLGNPGNTNVPPVSGNGDKDSYRVSLQELSAHAADGKVTVQAAGDVKRIVLPADAAESLGSHTLAIETETVSFELPAEVIKQLQALAAAKGLSDSEIVLHFNPLAAAAKRRIVATGASASHAQLNVVGEVYELSLAVVDKDGKSSLLTSFNQPITLRLKVKGALNPGLTGIYYIGDNGTLEYVGGTLIDGEMVAEIWHFSKYAILEYKKTFTDLGAKHWAFQPIQELAAKQIVNGTSVWTFEPERAITRAEFAALLANALKLTEAAKISFTDVKATDWYAQPIALAVQAGIVRGKSGSIFDPKGAITREEMVVMLMRAYEAINGAKLGSYTQSKFGDASQVASWAADYVNAAAELGLVKGRVAGQFAPKGITTRAEAAQIIYNLLNKSFEIV</sequence>
<dbReference type="PANTHER" id="PTHR19328">
    <property type="entry name" value="HEDGEHOG-INTERACTING PROTEIN"/>
    <property type="match status" value="1"/>
</dbReference>
<evidence type="ECO:0000256" key="3">
    <source>
        <dbReference type="SAM" id="MobiDB-lite"/>
    </source>
</evidence>
<dbReference type="SUPFAM" id="SSF51445">
    <property type="entry name" value="(Trans)glycosidases"/>
    <property type="match status" value="1"/>
</dbReference>
<dbReference type="SUPFAM" id="SSF51011">
    <property type="entry name" value="Glycosyl hydrolase domain"/>
    <property type="match status" value="1"/>
</dbReference>
<dbReference type="SUPFAM" id="SSF50952">
    <property type="entry name" value="Soluble quinoprotein glucose dehydrogenase"/>
    <property type="match status" value="1"/>
</dbReference>
<dbReference type="InterPro" id="IPR013785">
    <property type="entry name" value="Aldolase_TIM"/>
</dbReference>
<dbReference type="GO" id="GO:0030246">
    <property type="term" value="F:carbohydrate binding"/>
    <property type="evidence" value="ECO:0007669"/>
    <property type="project" value="InterPro"/>
</dbReference>
<evidence type="ECO:0000256" key="1">
    <source>
        <dbReference type="ARBA" id="ARBA00022801"/>
    </source>
</evidence>